<evidence type="ECO:0000313" key="3">
    <source>
        <dbReference type="Proteomes" id="UP000232122"/>
    </source>
</evidence>
<name>A0AAE4U0B6_9LEPT</name>
<keyword evidence="1" id="KW-0472">Membrane</keyword>
<feature type="transmembrane region" description="Helical" evidence="1">
    <location>
        <begin position="223"/>
        <end position="246"/>
    </location>
</feature>
<gene>
    <name evidence="2" type="ORF">CH379_011085</name>
</gene>
<feature type="transmembrane region" description="Helical" evidence="1">
    <location>
        <begin position="6"/>
        <end position="27"/>
    </location>
</feature>
<dbReference type="RefSeq" id="WP_317572999.1">
    <property type="nucleotide sequence ID" value="NZ_NPEF02000012.1"/>
</dbReference>
<keyword evidence="1" id="KW-0812">Transmembrane</keyword>
<sequence>MIGLKLRIALLTVSVLSFFYYLFVPYFPEGVYFKSRIHSVFVNFNEELGRLENGIRNMKSMSDPEKIQLEFPAISGIKSVSESELTGRKDSEGKLLSETLKEGASRLFFLKSALVLCIPDPTEKKMILAEIREDRLRLSFGGTDSILVPDLKFGGYLEPGKQYHGINGDQIASVLISDLGRSQNEVTRLTIGKFPFIGYYYAAPENSYSFVKGILILKPGNEGLGFLFLSGLFAFLFLIDLTVRLLRMRRDLFSDKEGKEIQEIVAHISKGVNGLQVAKQKAIELLEKDKGEEIKTLSSEEVDFDLKTSPITLKEIKKEGSSIFVLPFELKAEGFITPAFLRDPEKFKTPVTLSPDLERKRSEIFNPELETLISKVRDPEPSFEPAKTEEADRIPSRIPEQEPPFTAQSKRLELGPGYMKWLNSLTVRDRRKILEVLDELGYGLESEYSFILKYYISVFSYLKLSGFTIHYYDRRNGSYNPFVTYGLKEKTVENMIFLYDDQYIGKESGAYSLIGITEERKNDRFFRKKFDPADLESCITILTITLSNFGIPFRFFLLFKDPPSESTAQEIENLIFHSLEPVVPSFEQYDRKILGELFRDKRDIVSSRIHMMRISTDGERGITKSYYVEFHGKDYSVLESLRKSAISEISGFLGPEDMCFGIGVGAFGMYTRKDLESSVRSVLDKLGVGYELKVDLFPKDGKNLFTYL</sequence>
<evidence type="ECO:0000313" key="2">
    <source>
        <dbReference type="EMBL" id="MDV6236166.1"/>
    </source>
</evidence>
<comment type="caution">
    <text evidence="2">The sequence shown here is derived from an EMBL/GenBank/DDBJ whole genome shotgun (WGS) entry which is preliminary data.</text>
</comment>
<dbReference type="AlphaFoldDB" id="A0AAE4U0B6"/>
<accession>A0AAE4U0B6</accession>
<evidence type="ECO:0000256" key="1">
    <source>
        <dbReference type="SAM" id="Phobius"/>
    </source>
</evidence>
<proteinExistence type="predicted"/>
<protein>
    <submittedName>
        <fullName evidence="2">Uncharacterized protein</fullName>
    </submittedName>
</protein>
<organism evidence="2 3">
    <name type="scientific">Leptospira ellisii</name>
    <dbReference type="NCBI Taxonomy" id="2023197"/>
    <lineage>
        <taxon>Bacteria</taxon>
        <taxon>Pseudomonadati</taxon>
        <taxon>Spirochaetota</taxon>
        <taxon>Spirochaetia</taxon>
        <taxon>Leptospirales</taxon>
        <taxon>Leptospiraceae</taxon>
        <taxon>Leptospira</taxon>
    </lineage>
</organism>
<dbReference type="EMBL" id="NPEF02000012">
    <property type="protein sequence ID" value="MDV6236166.1"/>
    <property type="molecule type" value="Genomic_DNA"/>
</dbReference>
<keyword evidence="1" id="KW-1133">Transmembrane helix</keyword>
<keyword evidence="3" id="KW-1185">Reference proteome</keyword>
<dbReference type="Proteomes" id="UP000232122">
    <property type="component" value="Unassembled WGS sequence"/>
</dbReference>
<reference evidence="2 3" key="1">
    <citation type="journal article" date="2018" name="Microb. Genom.">
        <title>Deciphering the unexplored Leptospira diversity from soils uncovers genomic evolution to virulence.</title>
        <authorList>
            <person name="Thibeaux R."/>
            <person name="Iraola G."/>
            <person name="Ferres I."/>
            <person name="Bierque E."/>
            <person name="Girault D."/>
            <person name="Soupe-Gilbert M.E."/>
            <person name="Picardeau M."/>
            <person name="Goarant C."/>
        </authorList>
    </citation>
    <scope>NUCLEOTIDE SEQUENCE [LARGE SCALE GENOMIC DNA]</scope>
    <source>
        <strain evidence="2 3">ATI7-C-A5</strain>
    </source>
</reference>